<organism evidence="2 3">
    <name type="scientific">Dryococelus australis</name>
    <dbReference type="NCBI Taxonomy" id="614101"/>
    <lineage>
        <taxon>Eukaryota</taxon>
        <taxon>Metazoa</taxon>
        <taxon>Ecdysozoa</taxon>
        <taxon>Arthropoda</taxon>
        <taxon>Hexapoda</taxon>
        <taxon>Insecta</taxon>
        <taxon>Pterygota</taxon>
        <taxon>Neoptera</taxon>
        <taxon>Polyneoptera</taxon>
        <taxon>Phasmatodea</taxon>
        <taxon>Verophasmatodea</taxon>
        <taxon>Anareolatae</taxon>
        <taxon>Phasmatidae</taxon>
        <taxon>Eurycanthinae</taxon>
        <taxon>Dryococelus</taxon>
    </lineage>
</organism>
<gene>
    <name evidence="2" type="ORF">PR048_023678</name>
</gene>
<dbReference type="InterPro" id="IPR052958">
    <property type="entry name" value="IFN-induced_PKR_regulator"/>
</dbReference>
<keyword evidence="3" id="KW-1185">Reference proteome</keyword>
<dbReference type="PANTHER" id="PTHR46289:SF19">
    <property type="entry name" value="ZINC FINGER MYM-TYPE CONTAINING 1"/>
    <property type="match status" value="1"/>
</dbReference>
<dbReference type="EMBL" id="JARBHB010000009">
    <property type="protein sequence ID" value="KAJ8875779.1"/>
    <property type="molecule type" value="Genomic_DNA"/>
</dbReference>
<evidence type="ECO:0000313" key="3">
    <source>
        <dbReference type="Proteomes" id="UP001159363"/>
    </source>
</evidence>
<accession>A0ABQ9GUR7</accession>
<dbReference type="InterPro" id="IPR008906">
    <property type="entry name" value="HATC_C_dom"/>
</dbReference>
<protein>
    <recommendedName>
        <fullName evidence="1">HAT C-terminal dimerisation domain-containing protein</fullName>
    </recommendedName>
</protein>
<dbReference type="Pfam" id="PF05699">
    <property type="entry name" value="Dimer_Tnp_hAT"/>
    <property type="match status" value="1"/>
</dbReference>
<evidence type="ECO:0000259" key="1">
    <source>
        <dbReference type="Pfam" id="PF05699"/>
    </source>
</evidence>
<reference evidence="2 3" key="1">
    <citation type="submission" date="2023-02" db="EMBL/GenBank/DDBJ databases">
        <title>LHISI_Scaffold_Assembly.</title>
        <authorList>
            <person name="Stuart O.P."/>
            <person name="Cleave R."/>
            <person name="Magrath M.J.L."/>
            <person name="Mikheyev A.S."/>
        </authorList>
    </citation>
    <scope>NUCLEOTIDE SEQUENCE [LARGE SCALE GENOMIC DNA]</scope>
    <source>
        <strain evidence="2">Daus_M_001</strain>
        <tissue evidence="2">Leg muscle</tissue>
    </source>
</reference>
<dbReference type="Proteomes" id="UP001159363">
    <property type="component" value="Chromosome 8"/>
</dbReference>
<name>A0ABQ9GUR7_9NEOP</name>
<feature type="domain" description="HAT C-terminal dimerisation" evidence="1">
    <location>
        <begin position="76"/>
        <end position="131"/>
    </location>
</feature>
<proteinExistence type="predicted"/>
<comment type="caution">
    <text evidence="2">The sequence shown here is derived from an EMBL/GenBank/DDBJ whole genome shotgun (WGS) entry which is preliminary data.</text>
</comment>
<dbReference type="PANTHER" id="PTHR46289">
    <property type="entry name" value="52 KDA REPRESSOR OF THE INHIBITOR OF THE PROTEIN KINASE-LIKE PROTEIN-RELATED"/>
    <property type="match status" value="1"/>
</dbReference>
<evidence type="ECO:0000313" key="2">
    <source>
        <dbReference type="EMBL" id="KAJ8875779.1"/>
    </source>
</evidence>
<sequence>MECHSKTFSCLHDIRKFKEWDGQCMQLAKVLADAEKCDIDGQELYQELLILPSLLPSGSFPVNVLNHITNNSIMDIFPNVLTSLCVLITLPISVASGKLSFSKLKIIKNYLRSTMSQDRLCGLATMTIENDSCGDDDDDNIYEMVVVVVDYVNKACNALGVSPVKVQKLPTATKSSTKYNDAGRREHLLGDLYHVT</sequence>